<name>A0ABV8HGK3_9ACTN</name>
<evidence type="ECO:0000256" key="2">
    <source>
        <dbReference type="SAM" id="MobiDB-lite"/>
    </source>
</evidence>
<comment type="similarity">
    <text evidence="1">Belongs to the ROK (NagC/XylR) family.</text>
</comment>
<reference evidence="5" key="1">
    <citation type="journal article" date="2019" name="Int. J. Syst. Evol. Microbiol.">
        <title>The Global Catalogue of Microorganisms (GCM) 10K type strain sequencing project: providing services to taxonomists for standard genome sequencing and annotation.</title>
        <authorList>
            <consortium name="The Broad Institute Genomics Platform"/>
            <consortium name="The Broad Institute Genome Sequencing Center for Infectious Disease"/>
            <person name="Wu L."/>
            <person name="Ma J."/>
        </authorList>
    </citation>
    <scope>NUCLEOTIDE SEQUENCE [LARGE SCALE GENOMIC DNA]</scope>
    <source>
        <strain evidence="5">CGMCC 4.7237</strain>
    </source>
</reference>
<sequence length="437" mass="44916">MAERGKRTVRDLRRGNRASLLRHLYFEGPLSRQELGRDTGLSAGSISNVVGELIADGMVEEAGAVESDGGRPRILLQVAAGFGHVVGVDVGETRVRVELFDLALTELASADLPLSDSGHDVDHVVRLALEGIGTVVREAGVDDSEVLGVGIGVPGIVEQGDPEGSPPGEGTGIVVHGQTIGWDAVPLGRLLRAGTALPLYIDNGAKTLGQAEMWFGGGRGSGNVVIALIGSGVGAAVVADGSPYHGASSSAGEWGHTTLRVGGRTCRCGSRGCLEAYVGAEALLGRWHAAPEGVSEESGLAALLAAADHDPEAAALLDEAAEYLGAGIADLINLFNPQRIVIGGWAGLLLGPRLLPAVREVAAAYALRHPCAQTSIELGRLGADAVTVGAATLPLARFLDTGGERPVRVPAPHSGAGDGSRTERPEALRNRIARAVR</sequence>
<dbReference type="InterPro" id="IPR036390">
    <property type="entry name" value="WH_DNA-bd_sf"/>
</dbReference>
<keyword evidence="5" id="KW-1185">Reference proteome</keyword>
<evidence type="ECO:0000259" key="3">
    <source>
        <dbReference type="Pfam" id="PF12802"/>
    </source>
</evidence>
<dbReference type="PROSITE" id="PS01125">
    <property type="entry name" value="ROK"/>
    <property type="match status" value="1"/>
</dbReference>
<feature type="compositionally biased region" description="Basic and acidic residues" evidence="2">
    <location>
        <begin position="420"/>
        <end position="429"/>
    </location>
</feature>
<dbReference type="InterPro" id="IPR000835">
    <property type="entry name" value="HTH_MarR-typ"/>
</dbReference>
<dbReference type="SUPFAM" id="SSF53067">
    <property type="entry name" value="Actin-like ATPase domain"/>
    <property type="match status" value="1"/>
</dbReference>
<gene>
    <name evidence="4" type="ORF">ACFO3J_06070</name>
</gene>
<dbReference type="Gene3D" id="3.30.420.40">
    <property type="match status" value="2"/>
</dbReference>
<accession>A0ABV8HGK3</accession>
<dbReference type="Pfam" id="PF12802">
    <property type="entry name" value="MarR_2"/>
    <property type="match status" value="1"/>
</dbReference>
<dbReference type="Pfam" id="PF00480">
    <property type="entry name" value="ROK"/>
    <property type="match status" value="1"/>
</dbReference>
<dbReference type="RefSeq" id="WP_386426845.1">
    <property type="nucleotide sequence ID" value="NZ_JBHSBB010000006.1"/>
</dbReference>
<protein>
    <submittedName>
        <fullName evidence="4">ROK family protein</fullName>
    </submittedName>
</protein>
<evidence type="ECO:0000256" key="1">
    <source>
        <dbReference type="ARBA" id="ARBA00006479"/>
    </source>
</evidence>
<dbReference type="InterPro" id="IPR000600">
    <property type="entry name" value="ROK"/>
</dbReference>
<dbReference type="EMBL" id="JBHSBB010000006">
    <property type="protein sequence ID" value="MFC4031035.1"/>
    <property type="molecule type" value="Genomic_DNA"/>
</dbReference>
<feature type="domain" description="HTH marR-type" evidence="3">
    <location>
        <begin position="17"/>
        <end position="61"/>
    </location>
</feature>
<dbReference type="PANTHER" id="PTHR18964:SF149">
    <property type="entry name" value="BIFUNCTIONAL UDP-N-ACETYLGLUCOSAMINE 2-EPIMERASE_N-ACETYLMANNOSAMINE KINASE"/>
    <property type="match status" value="1"/>
</dbReference>
<proteinExistence type="inferred from homology"/>
<dbReference type="InterPro" id="IPR043129">
    <property type="entry name" value="ATPase_NBD"/>
</dbReference>
<dbReference type="Gene3D" id="1.10.10.10">
    <property type="entry name" value="Winged helix-like DNA-binding domain superfamily/Winged helix DNA-binding domain"/>
    <property type="match status" value="1"/>
</dbReference>
<dbReference type="InterPro" id="IPR036388">
    <property type="entry name" value="WH-like_DNA-bd_sf"/>
</dbReference>
<evidence type="ECO:0000313" key="4">
    <source>
        <dbReference type="EMBL" id="MFC4031035.1"/>
    </source>
</evidence>
<dbReference type="SUPFAM" id="SSF46785">
    <property type="entry name" value="Winged helix' DNA-binding domain"/>
    <property type="match status" value="1"/>
</dbReference>
<organism evidence="4 5">
    <name type="scientific">Streptomyces polygonati</name>
    <dbReference type="NCBI Taxonomy" id="1617087"/>
    <lineage>
        <taxon>Bacteria</taxon>
        <taxon>Bacillati</taxon>
        <taxon>Actinomycetota</taxon>
        <taxon>Actinomycetes</taxon>
        <taxon>Kitasatosporales</taxon>
        <taxon>Streptomycetaceae</taxon>
        <taxon>Streptomyces</taxon>
    </lineage>
</organism>
<dbReference type="Proteomes" id="UP001595765">
    <property type="component" value="Unassembled WGS sequence"/>
</dbReference>
<feature type="region of interest" description="Disordered" evidence="2">
    <location>
        <begin position="404"/>
        <end position="437"/>
    </location>
</feature>
<evidence type="ECO:0000313" key="5">
    <source>
        <dbReference type="Proteomes" id="UP001595765"/>
    </source>
</evidence>
<dbReference type="InterPro" id="IPR049874">
    <property type="entry name" value="ROK_cs"/>
</dbReference>
<comment type="caution">
    <text evidence="4">The sequence shown here is derived from an EMBL/GenBank/DDBJ whole genome shotgun (WGS) entry which is preliminary data.</text>
</comment>
<dbReference type="PANTHER" id="PTHR18964">
    <property type="entry name" value="ROK (REPRESSOR, ORF, KINASE) FAMILY"/>
    <property type="match status" value="1"/>
</dbReference>